<gene>
    <name evidence="4" type="ORF">FGF66_06905</name>
</gene>
<dbReference type="PANTHER" id="PTHR43877">
    <property type="entry name" value="AMINOALKYLPHOSPHONATE N-ACETYLTRANSFERASE-RELATED-RELATED"/>
    <property type="match status" value="1"/>
</dbReference>
<dbReference type="Pfam" id="PF13508">
    <property type="entry name" value="Acetyltransf_7"/>
    <property type="match status" value="1"/>
</dbReference>
<dbReference type="InterPro" id="IPR016181">
    <property type="entry name" value="Acyl_CoA_acyltransferase"/>
</dbReference>
<dbReference type="RefSeq" id="WP_139456938.1">
    <property type="nucleotide sequence ID" value="NZ_VDCH01000012.1"/>
</dbReference>
<dbReference type="SUPFAM" id="SSF55729">
    <property type="entry name" value="Acyl-CoA N-acyltransferases (Nat)"/>
    <property type="match status" value="1"/>
</dbReference>
<accession>A0A5C4S6J6</accession>
<evidence type="ECO:0000256" key="2">
    <source>
        <dbReference type="ARBA" id="ARBA00023315"/>
    </source>
</evidence>
<keyword evidence="5" id="KW-1185">Reference proteome</keyword>
<dbReference type="AlphaFoldDB" id="A0A5C4S6J6"/>
<keyword evidence="1 4" id="KW-0808">Transferase</keyword>
<evidence type="ECO:0000313" key="4">
    <source>
        <dbReference type="EMBL" id="TNJ38852.1"/>
    </source>
</evidence>
<proteinExistence type="predicted"/>
<evidence type="ECO:0000313" key="5">
    <source>
        <dbReference type="Proteomes" id="UP000308271"/>
    </source>
</evidence>
<reference evidence="4 5" key="1">
    <citation type="submission" date="2019-05" db="EMBL/GenBank/DDBJ databases">
        <title>Draft Whole-Genome sequence of the green sulfur bacterium Chlorobaculum thiosulfatiphilum DSM 249.</title>
        <authorList>
            <person name="Meyer T.E."/>
            <person name="Kyndt J.A."/>
        </authorList>
    </citation>
    <scope>NUCLEOTIDE SEQUENCE [LARGE SCALE GENOMIC DNA]</scope>
    <source>
        <strain evidence="4 5">DSM 249</strain>
    </source>
</reference>
<dbReference type="InterPro" id="IPR050832">
    <property type="entry name" value="Bact_Acetyltransf"/>
</dbReference>
<organism evidence="4 5">
    <name type="scientific">Chlorobaculum thiosulfatiphilum</name>
    <name type="common">Chlorobium limicola f.sp. thiosulfatophilum</name>
    <dbReference type="NCBI Taxonomy" id="115852"/>
    <lineage>
        <taxon>Bacteria</taxon>
        <taxon>Pseudomonadati</taxon>
        <taxon>Chlorobiota</taxon>
        <taxon>Chlorobiia</taxon>
        <taxon>Chlorobiales</taxon>
        <taxon>Chlorobiaceae</taxon>
        <taxon>Chlorobaculum</taxon>
    </lineage>
</organism>
<name>A0A5C4S6J6_CHLTI</name>
<keyword evidence="2" id="KW-0012">Acyltransferase</keyword>
<dbReference type="EMBL" id="VDCH01000012">
    <property type="protein sequence ID" value="TNJ38852.1"/>
    <property type="molecule type" value="Genomic_DNA"/>
</dbReference>
<sequence length="162" mass="17909">MSEHQHQFTIRRATLADAEAVASMVGDLLSEIMEAIGIPAFEVAFEETAERLLNFLETGRYVVFVAIDGYEETVGFIALHESCALYAGGVFGVIPELYVLPECRSFGVGRGLLDAAVQFGQSRGWTRLEVTTPPLPEFDRTLAFYEQEGFEVTGGRKLRVLL</sequence>
<dbReference type="Proteomes" id="UP000308271">
    <property type="component" value="Unassembled WGS sequence"/>
</dbReference>
<dbReference type="CDD" id="cd04301">
    <property type="entry name" value="NAT_SF"/>
    <property type="match status" value="1"/>
</dbReference>
<protein>
    <submittedName>
        <fullName evidence="4">GNAT family N-acetyltransferase</fullName>
    </submittedName>
</protein>
<feature type="domain" description="N-acetyltransferase" evidence="3">
    <location>
        <begin position="8"/>
        <end position="162"/>
    </location>
</feature>
<dbReference type="InterPro" id="IPR000182">
    <property type="entry name" value="GNAT_dom"/>
</dbReference>
<dbReference type="GO" id="GO:0016747">
    <property type="term" value="F:acyltransferase activity, transferring groups other than amino-acyl groups"/>
    <property type="evidence" value="ECO:0007669"/>
    <property type="project" value="InterPro"/>
</dbReference>
<evidence type="ECO:0000256" key="1">
    <source>
        <dbReference type="ARBA" id="ARBA00022679"/>
    </source>
</evidence>
<comment type="caution">
    <text evidence="4">The sequence shown here is derived from an EMBL/GenBank/DDBJ whole genome shotgun (WGS) entry which is preliminary data.</text>
</comment>
<dbReference type="Gene3D" id="3.40.630.30">
    <property type="match status" value="1"/>
</dbReference>
<dbReference type="PROSITE" id="PS51186">
    <property type="entry name" value="GNAT"/>
    <property type="match status" value="1"/>
</dbReference>
<dbReference type="OrthoDB" id="9792929at2"/>
<evidence type="ECO:0000259" key="3">
    <source>
        <dbReference type="PROSITE" id="PS51186"/>
    </source>
</evidence>